<proteinExistence type="inferred from homology"/>
<comment type="caution">
    <text evidence="6">The sequence shown here is derived from an EMBL/GenBank/DDBJ whole genome shotgun (WGS) entry which is preliminary data.</text>
</comment>
<gene>
    <name evidence="4" type="primary">nudJ</name>
    <name evidence="6" type="ORF">EDC61_10931</name>
</gene>
<organism evidence="6 7">
    <name type="scientific">Sulfuritortus calidifontis</name>
    <dbReference type="NCBI Taxonomy" id="1914471"/>
    <lineage>
        <taxon>Bacteria</taxon>
        <taxon>Pseudomonadati</taxon>
        <taxon>Pseudomonadota</taxon>
        <taxon>Betaproteobacteria</taxon>
        <taxon>Nitrosomonadales</taxon>
        <taxon>Thiobacillaceae</taxon>
        <taxon>Sulfuritortus</taxon>
    </lineage>
</organism>
<comment type="subunit">
    <text evidence="2 4">Monomer.</text>
</comment>
<dbReference type="OrthoDB" id="8594221at2"/>
<dbReference type="GO" id="GO:0017110">
    <property type="term" value="F:nucleoside diphosphate phosphatase activity"/>
    <property type="evidence" value="ECO:0007669"/>
    <property type="project" value="InterPro"/>
</dbReference>
<keyword evidence="7" id="KW-1185">Reference proteome</keyword>
<dbReference type="EC" id="3.6.1.-" evidence="4"/>
<dbReference type="CDD" id="cd03675">
    <property type="entry name" value="NUDIX_Hydrolase"/>
    <property type="match status" value="1"/>
</dbReference>
<dbReference type="InterPro" id="IPR033713">
    <property type="entry name" value="NudJ"/>
</dbReference>
<dbReference type="PANTHER" id="PTHR43222:SF11">
    <property type="entry name" value="PHOSPHATASE NUDJ"/>
    <property type="match status" value="1"/>
</dbReference>
<evidence type="ECO:0000256" key="4">
    <source>
        <dbReference type="RuleBase" id="RU364043"/>
    </source>
</evidence>
<name>A0A4R3JWG5_9PROT</name>
<evidence type="ECO:0000313" key="7">
    <source>
        <dbReference type="Proteomes" id="UP000295135"/>
    </source>
</evidence>
<dbReference type="GO" id="GO:0017111">
    <property type="term" value="F:ribonucleoside triphosphate phosphatase activity"/>
    <property type="evidence" value="ECO:0007669"/>
    <property type="project" value="InterPro"/>
</dbReference>
<comment type="similarity">
    <text evidence="1 4">Belongs to the Nudix hydrolase family. NudJ subfamily.</text>
</comment>
<evidence type="ECO:0000313" key="6">
    <source>
        <dbReference type="EMBL" id="TCS71485.1"/>
    </source>
</evidence>
<dbReference type="AlphaFoldDB" id="A0A4R3JWG5"/>
<dbReference type="SUPFAM" id="SSF55811">
    <property type="entry name" value="Nudix"/>
    <property type="match status" value="1"/>
</dbReference>
<accession>A0A4R3JWG5</accession>
<sequence length="152" mass="17674">MSETIWKPHVVVAAIVERDGRFLLVEEETDEGVRFNQPAGHLEEGETLLDAVRREVLEETAHRFEPEALLGVYRWRHPSKGRTYLRFAFTGKVHSHEPERALDTGILRAVWLTPAEIEAVRARHRSPLILRCIEDYRRGQRFPLDLISELLE</sequence>
<dbReference type="Gene3D" id="3.90.79.10">
    <property type="entry name" value="Nucleoside Triphosphate Pyrophosphohydrolase"/>
    <property type="match status" value="1"/>
</dbReference>
<dbReference type="Proteomes" id="UP000295135">
    <property type="component" value="Unassembled WGS sequence"/>
</dbReference>
<evidence type="ECO:0000259" key="5">
    <source>
        <dbReference type="PROSITE" id="PS51462"/>
    </source>
</evidence>
<comment type="cofactor">
    <cofactor evidence="4">
        <name>Mg(2+)</name>
        <dbReference type="ChEBI" id="CHEBI:18420"/>
    </cofactor>
</comment>
<dbReference type="GO" id="GO:0004787">
    <property type="term" value="F:thiamine diphosphate phosphatase activity"/>
    <property type="evidence" value="ECO:0007669"/>
    <property type="project" value="InterPro"/>
</dbReference>
<feature type="domain" description="Nudix hydrolase" evidence="5">
    <location>
        <begin position="7"/>
        <end position="134"/>
    </location>
</feature>
<evidence type="ECO:0000256" key="3">
    <source>
        <dbReference type="ARBA" id="ARBA00015552"/>
    </source>
</evidence>
<dbReference type="PROSITE" id="PS51462">
    <property type="entry name" value="NUDIX"/>
    <property type="match status" value="1"/>
</dbReference>
<keyword evidence="4" id="KW-0378">Hydrolase</keyword>
<protein>
    <recommendedName>
        <fullName evidence="3 4">Phosphatase NudJ</fullName>
        <ecNumber evidence="4">3.6.1.-</ecNumber>
    </recommendedName>
</protein>
<dbReference type="RefSeq" id="WP_126461337.1">
    <property type="nucleotide sequence ID" value="NZ_AP018721.1"/>
</dbReference>
<keyword evidence="4" id="KW-0460">Magnesium</keyword>
<reference evidence="6 7" key="1">
    <citation type="submission" date="2019-03" db="EMBL/GenBank/DDBJ databases">
        <title>Genomic Encyclopedia of Type Strains, Phase IV (KMG-IV): sequencing the most valuable type-strain genomes for metagenomic binning, comparative biology and taxonomic classification.</title>
        <authorList>
            <person name="Goeker M."/>
        </authorList>
    </citation>
    <scope>NUCLEOTIDE SEQUENCE [LARGE SCALE GENOMIC DNA]</scope>
    <source>
        <strain evidence="6 7">DSM 103923</strain>
    </source>
</reference>
<dbReference type="InterPro" id="IPR015797">
    <property type="entry name" value="NUDIX_hydrolase-like_dom_sf"/>
</dbReference>
<dbReference type="EMBL" id="SLZY01000009">
    <property type="protein sequence ID" value="TCS71485.1"/>
    <property type="molecule type" value="Genomic_DNA"/>
</dbReference>
<evidence type="ECO:0000256" key="2">
    <source>
        <dbReference type="ARBA" id="ARBA00011245"/>
    </source>
</evidence>
<dbReference type="Pfam" id="PF00293">
    <property type="entry name" value="NUDIX"/>
    <property type="match status" value="1"/>
</dbReference>
<dbReference type="PANTHER" id="PTHR43222">
    <property type="entry name" value="NUDIX HYDROLASE 23"/>
    <property type="match status" value="1"/>
</dbReference>
<dbReference type="InterPro" id="IPR000086">
    <property type="entry name" value="NUDIX_hydrolase_dom"/>
</dbReference>
<evidence type="ECO:0000256" key="1">
    <source>
        <dbReference type="ARBA" id="ARBA00007608"/>
    </source>
</evidence>